<dbReference type="Gene3D" id="1.10.3790.10">
    <property type="entry name" value="NinB"/>
    <property type="match status" value="1"/>
</dbReference>
<dbReference type="RefSeq" id="WP_107013997.1">
    <property type="nucleotide sequence ID" value="NZ_CP028136.1"/>
</dbReference>
<evidence type="ECO:0000313" key="2">
    <source>
        <dbReference type="Proteomes" id="UP000241507"/>
    </source>
</evidence>
<keyword evidence="2" id="KW-1185">Reference proteome</keyword>
<protein>
    <submittedName>
        <fullName evidence="1">Uncharacterized protein</fullName>
    </submittedName>
</protein>
<dbReference type="AlphaFoldDB" id="A0A2R3ZAE0"/>
<accession>A0A2R3ZAE0</accession>
<gene>
    <name evidence="1" type="ORF">C7S20_19330</name>
</gene>
<dbReference type="Proteomes" id="UP000241507">
    <property type="component" value="Chromosome"/>
</dbReference>
<dbReference type="InterPro" id="IPR036619">
    <property type="entry name" value="NinB_sf"/>
</dbReference>
<evidence type="ECO:0000313" key="1">
    <source>
        <dbReference type="EMBL" id="AVR47231.1"/>
    </source>
</evidence>
<proteinExistence type="predicted"/>
<name>A0A2R3ZAE0_9FLAO</name>
<dbReference type="KEGG" id="grs:C7S20_19330"/>
<sequence length="146" mass="17516">MIFNTKIPIQREQAIERFEYLVKNEKRIAIIDKKPKRTMKQNRYLHLLLGMFGLHFGYTLEEVKQDIFKKVVNPDTFYEGDKEYYGTKVDKWRSTADLDKGELTICIERFRNFSNDLGFYLASPEEHAQLQHYENELSKHESKIYI</sequence>
<reference evidence="2" key="1">
    <citation type="submission" date="2018-03" db="EMBL/GenBank/DDBJ databases">
        <title>Gramella fulva sp. nov., isolated from a dry surface of tidal flat.</title>
        <authorList>
            <person name="Hwang S.H."/>
            <person name="Hwang W.M."/>
            <person name="Kang K."/>
            <person name="Ahn T.-Y."/>
        </authorList>
    </citation>
    <scope>NUCLEOTIDE SEQUENCE [LARGE SCALE GENOMIC DNA]</scope>
    <source>
        <strain evidence="2">SH35</strain>
    </source>
</reference>
<dbReference type="OrthoDB" id="1071220at2"/>
<organism evidence="1 2">
    <name type="scientific">Christiangramia fulva</name>
    <dbReference type="NCBI Taxonomy" id="2126553"/>
    <lineage>
        <taxon>Bacteria</taxon>
        <taxon>Pseudomonadati</taxon>
        <taxon>Bacteroidota</taxon>
        <taxon>Flavobacteriia</taxon>
        <taxon>Flavobacteriales</taxon>
        <taxon>Flavobacteriaceae</taxon>
        <taxon>Christiangramia</taxon>
    </lineage>
</organism>
<dbReference type="EMBL" id="CP028136">
    <property type="protein sequence ID" value="AVR47231.1"/>
    <property type="molecule type" value="Genomic_DNA"/>
</dbReference>